<evidence type="ECO:0000256" key="8">
    <source>
        <dbReference type="ARBA" id="ARBA00023163"/>
    </source>
</evidence>
<dbReference type="HAMAP" id="MF_00475">
    <property type="entry name" value="Trp_repressor"/>
    <property type="match status" value="1"/>
</dbReference>
<dbReference type="AlphaFoldDB" id="A0A1X0WKC5"/>
<dbReference type="Proteomes" id="UP000192536">
    <property type="component" value="Unassembled WGS sequence"/>
</dbReference>
<evidence type="ECO:0000256" key="7">
    <source>
        <dbReference type="ARBA" id="ARBA00023125"/>
    </source>
</evidence>
<comment type="caution">
    <text evidence="11">The sequence shown here is derived from an EMBL/GenBank/DDBJ whole genome shotgun (WGS) entry which is preliminary data.</text>
</comment>
<keyword evidence="7 10" id="KW-0238">DNA-binding</keyword>
<dbReference type="GO" id="GO:0045892">
    <property type="term" value="P:negative regulation of DNA-templated transcription"/>
    <property type="evidence" value="ECO:0007669"/>
    <property type="project" value="UniProtKB-UniRule"/>
</dbReference>
<evidence type="ECO:0000256" key="9">
    <source>
        <dbReference type="ARBA" id="ARBA00025375"/>
    </source>
</evidence>
<comment type="subcellular location">
    <subcellularLocation>
        <location evidence="1 10">Cytoplasm</location>
    </subcellularLocation>
</comment>
<evidence type="ECO:0000256" key="3">
    <source>
        <dbReference type="ARBA" id="ARBA00020177"/>
    </source>
</evidence>
<dbReference type="GO" id="GO:0005737">
    <property type="term" value="C:cytoplasm"/>
    <property type="evidence" value="ECO:0007669"/>
    <property type="project" value="UniProtKB-SubCell"/>
</dbReference>
<evidence type="ECO:0000313" key="11">
    <source>
        <dbReference type="EMBL" id="ORJ27171.1"/>
    </source>
</evidence>
<dbReference type="FunFam" id="1.10.1270.10:FF:000001">
    <property type="entry name" value="Trp operon repressor"/>
    <property type="match status" value="1"/>
</dbReference>
<dbReference type="Gene3D" id="1.10.1270.10">
    <property type="entry name" value="TrpR-like"/>
    <property type="match status" value="1"/>
</dbReference>
<keyword evidence="8 10" id="KW-0804">Transcription</keyword>
<keyword evidence="5 10" id="KW-0678">Repressor</keyword>
<dbReference type="EMBL" id="MRWE01000002">
    <property type="protein sequence ID" value="ORJ27171.1"/>
    <property type="molecule type" value="Genomic_DNA"/>
</dbReference>
<dbReference type="Pfam" id="PF01371">
    <property type="entry name" value="Trp_repressor"/>
    <property type="match status" value="1"/>
</dbReference>
<dbReference type="STRING" id="1646377.BS640_01510"/>
<dbReference type="NCBIfam" id="TIGR01321">
    <property type="entry name" value="TrpR"/>
    <property type="match status" value="1"/>
</dbReference>
<evidence type="ECO:0000313" key="12">
    <source>
        <dbReference type="Proteomes" id="UP000192536"/>
    </source>
</evidence>
<feature type="DNA-binding region" evidence="10">
    <location>
        <begin position="68"/>
        <end position="91"/>
    </location>
</feature>
<evidence type="ECO:0000256" key="2">
    <source>
        <dbReference type="ARBA" id="ARBA00007027"/>
    </source>
</evidence>
<name>A0A1X0WKC5_9GAMM</name>
<dbReference type="GO" id="GO:0003700">
    <property type="term" value="F:DNA-binding transcription factor activity"/>
    <property type="evidence" value="ECO:0007669"/>
    <property type="project" value="UniProtKB-UniRule"/>
</dbReference>
<dbReference type="InterPro" id="IPR000831">
    <property type="entry name" value="Trp_repress"/>
</dbReference>
<dbReference type="InterPro" id="IPR038116">
    <property type="entry name" value="TrpR-like_sf"/>
</dbReference>
<organism evidence="11 12">
    <name type="scientific">Rouxiella badensis</name>
    <dbReference type="NCBI Taxonomy" id="1646377"/>
    <lineage>
        <taxon>Bacteria</taxon>
        <taxon>Pseudomonadati</taxon>
        <taxon>Pseudomonadota</taxon>
        <taxon>Gammaproteobacteria</taxon>
        <taxon>Enterobacterales</taxon>
        <taxon>Yersiniaceae</taxon>
        <taxon>Rouxiella</taxon>
    </lineage>
</organism>
<dbReference type="PANTHER" id="PTHR38025">
    <property type="entry name" value="TRP OPERON REPRESSOR"/>
    <property type="match status" value="1"/>
</dbReference>
<keyword evidence="4 10" id="KW-0963">Cytoplasm</keyword>
<comment type="similarity">
    <text evidence="2 10">Belongs to the TrpR family.</text>
</comment>
<evidence type="ECO:0000256" key="4">
    <source>
        <dbReference type="ARBA" id="ARBA00022490"/>
    </source>
</evidence>
<evidence type="ECO:0000256" key="5">
    <source>
        <dbReference type="ARBA" id="ARBA00022491"/>
    </source>
</evidence>
<evidence type="ECO:0000256" key="6">
    <source>
        <dbReference type="ARBA" id="ARBA00023015"/>
    </source>
</evidence>
<dbReference type="PANTHER" id="PTHR38025:SF1">
    <property type="entry name" value="TRP OPERON REPRESSOR"/>
    <property type="match status" value="1"/>
</dbReference>
<gene>
    <name evidence="10" type="primary">trpR</name>
    <name evidence="11" type="ORF">BS640_01510</name>
</gene>
<keyword evidence="12" id="KW-1185">Reference proteome</keyword>
<dbReference type="GO" id="GO:0043565">
    <property type="term" value="F:sequence-specific DNA binding"/>
    <property type="evidence" value="ECO:0007669"/>
    <property type="project" value="UniProtKB-UniRule"/>
</dbReference>
<accession>A0A1X0WKC5</accession>
<keyword evidence="6 10" id="KW-0805">Transcription regulation</keyword>
<proteinExistence type="inferred from homology"/>
<reference evidence="11 12" key="1">
    <citation type="journal article" date="2017" name="Int. J. Syst. Evol. Microbiol.">
        <title>Rouxiella badensis sp. nov. and Rouxiella silvae sp. nov. isolated from peat bog soil in Germany and emendation of the genus description.</title>
        <authorList>
            <person name="Le Fleche-Mateos A."/>
            <person name="Kugler J.H."/>
            <person name="Hansen S.H."/>
            <person name="Syldatk C."/>
            <person name="Hausmann R."/>
            <person name="Lomprez F."/>
            <person name="Vandenbogaert M."/>
            <person name="Manuguerra J.C."/>
            <person name="Grimont P.A."/>
        </authorList>
    </citation>
    <scope>NUCLEOTIDE SEQUENCE [LARGE SCALE GENOMIC DNA]</scope>
    <source>
        <strain evidence="11 12">DSM 100043</strain>
    </source>
</reference>
<dbReference type="PIRSF" id="PIRSF003196">
    <property type="entry name" value="Trp_repressor"/>
    <property type="match status" value="1"/>
</dbReference>
<evidence type="ECO:0000256" key="1">
    <source>
        <dbReference type="ARBA" id="ARBA00004496"/>
    </source>
</evidence>
<comment type="function">
    <text evidence="9 10">This protein is an aporepressor. When complexed with L-tryptophan it binds the operator region of the trp operon (5'-ACTAGT-'3') and prevents the initiation of transcription. The complex also regulates trp repressor biosynthesis by binding to its regulatory region.</text>
</comment>
<dbReference type="InterPro" id="IPR010921">
    <property type="entry name" value="Trp_repressor/repl_initiator"/>
</dbReference>
<comment type="subunit">
    <text evidence="10">Homodimer.</text>
</comment>
<evidence type="ECO:0000256" key="10">
    <source>
        <dbReference type="HAMAP-Rule" id="MF_00475"/>
    </source>
</evidence>
<dbReference type="InterPro" id="IPR013335">
    <property type="entry name" value="Trp_repress_bac"/>
</dbReference>
<dbReference type="SUPFAM" id="SSF48295">
    <property type="entry name" value="TrpR-like"/>
    <property type="match status" value="1"/>
</dbReference>
<dbReference type="RefSeq" id="WP_084911701.1">
    <property type="nucleotide sequence ID" value="NZ_CAUQAZ010000005.1"/>
</dbReference>
<protein>
    <recommendedName>
        <fullName evidence="3 10">Trp operon repressor</fullName>
    </recommendedName>
</protein>
<sequence length="115" mass="12696">MAQISLNDPALSQQGNEDWQCFLALLQQSFAENLQNSLLQLFLTPDERTALGTRLRIIEELMRGELSQRELKNQLGAGIATITRGSNGLKSAPPELKAWLAARLLESADDDTTQS</sequence>